<dbReference type="AlphaFoldDB" id="A0A1H3HUB1"/>
<dbReference type="EMBL" id="FNNI01000013">
    <property type="protein sequence ID" value="SDY19012.1"/>
    <property type="molecule type" value="Genomic_DNA"/>
</dbReference>
<sequence length="81" mass="9505">MPYLHYTSLEGIQGIVENKSMWASHINFLNDRKEWLHFDDIFHEALQNLEYPIDVGGKIYTASEELSKDINVYRGGRINDF</sequence>
<keyword evidence="2" id="KW-1185">Reference proteome</keyword>
<name>A0A1H3HUB1_9GAMM</name>
<dbReference type="OrthoDB" id="8550178at2"/>
<organism evidence="1 2">
    <name type="scientific">Aidingimonas halophila</name>
    <dbReference type="NCBI Taxonomy" id="574349"/>
    <lineage>
        <taxon>Bacteria</taxon>
        <taxon>Pseudomonadati</taxon>
        <taxon>Pseudomonadota</taxon>
        <taxon>Gammaproteobacteria</taxon>
        <taxon>Oceanospirillales</taxon>
        <taxon>Halomonadaceae</taxon>
        <taxon>Aidingimonas</taxon>
    </lineage>
</organism>
<evidence type="ECO:0000313" key="2">
    <source>
        <dbReference type="Proteomes" id="UP000198500"/>
    </source>
</evidence>
<gene>
    <name evidence="1" type="ORF">SAMN05443545_11321</name>
</gene>
<accession>A0A1H3HUB1</accession>
<evidence type="ECO:0000313" key="1">
    <source>
        <dbReference type="EMBL" id="SDY19012.1"/>
    </source>
</evidence>
<dbReference type="Proteomes" id="UP000198500">
    <property type="component" value="Unassembled WGS sequence"/>
</dbReference>
<protein>
    <submittedName>
        <fullName evidence="1">Uncharacterized protein</fullName>
    </submittedName>
</protein>
<dbReference type="RefSeq" id="WP_092572436.1">
    <property type="nucleotide sequence ID" value="NZ_BMXH01000017.1"/>
</dbReference>
<proteinExistence type="predicted"/>
<reference evidence="1 2" key="1">
    <citation type="submission" date="2016-10" db="EMBL/GenBank/DDBJ databases">
        <authorList>
            <person name="de Groot N.N."/>
        </authorList>
    </citation>
    <scope>NUCLEOTIDE SEQUENCE [LARGE SCALE GENOMIC DNA]</scope>
    <source>
        <strain evidence="1 2">DSM 19219</strain>
    </source>
</reference>